<dbReference type="InterPro" id="IPR040401">
    <property type="entry name" value="CCDC162"/>
</dbReference>
<evidence type="ECO:0000256" key="2">
    <source>
        <dbReference type="SAM" id="MobiDB-lite"/>
    </source>
</evidence>
<protein>
    <submittedName>
        <fullName evidence="3">Uncharacterized protein</fullName>
    </submittedName>
</protein>
<reference evidence="3 4" key="1">
    <citation type="submission" date="2024-04" db="EMBL/GenBank/DDBJ databases">
        <title>Tritrichomonas musculus Genome.</title>
        <authorList>
            <person name="Alves-Ferreira E."/>
            <person name="Grigg M."/>
            <person name="Lorenzi H."/>
            <person name="Galac M."/>
        </authorList>
    </citation>
    <scope>NUCLEOTIDE SEQUENCE [LARGE SCALE GENOMIC DNA]</scope>
    <source>
        <strain evidence="3 4">EAF2021</strain>
    </source>
</reference>
<feature type="coiled-coil region" evidence="1">
    <location>
        <begin position="1621"/>
        <end position="1651"/>
    </location>
</feature>
<feature type="coiled-coil region" evidence="1">
    <location>
        <begin position="1684"/>
        <end position="1711"/>
    </location>
</feature>
<keyword evidence="1" id="KW-0175">Coiled coil</keyword>
<dbReference type="EMBL" id="JAPFFF010000001">
    <property type="protein sequence ID" value="KAK8898841.1"/>
    <property type="molecule type" value="Genomic_DNA"/>
</dbReference>
<feature type="coiled-coil region" evidence="1">
    <location>
        <begin position="1763"/>
        <end position="1790"/>
    </location>
</feature>
<dbReference type="PANTHER" id="PTHR33331:SF13">
    <property type="entry name" value="COILED-COIL DOMAIN CONTAINING 162"/>
    <property type="match status" value="1"/>
</dbReference>
<feature type="compositionally biased region" description="Low complexity" evidence="2">
    <location>
        <begin position="1826"/>
        <end position="1839"/>
    </location>
</feature>
<comment type="caution">
    <text evidence="3">The sequence shown here is derived from an EMBL/GenBank/DDBJ whole genome shotgun (WGS) entry which is preliminary data.</text>
</comment>
<evidence type="ECO:0000256" key="1">
    <source>
        <dbReference type="SAM" id="Coils"/>
    </source>
</evidence>
<sequence>MEQSELNEATLEKIIQELRDDIEQRTNTFNAKDIAIFSGTIPYITTMLEYRNQRENFLNRLENMRHSLIPQFYSDELINKCQKIPQISTESPQLIINFFKDEVSRVDYVRQHILSNFQNNIELLSENEITLENYMVDISSVLKQYRLTIDKISSQTTMSYSVDDLIVMIRLMYIKHARESFLKTLFLEFKQFPLTNRHLIVTNCFSYVEDDLNKSSHSANPDVPYLLSTIEDLNNDLGRLASRFGVKPNFEVEDGQLFLYYCDQKFTSVWNKIINLQNKKINVPEVGPKINKSYYAIIDEELCKQAVTDEKLVQLLKIYFDDNDRDLNHYVKVNSEGYNQLVGIKITSQLTSGLLKRKEQLPIDRISCWFRMRILYVKYLFMAILSHYNYFEAIKYNLINKKFKWRASPSFSNLVDVVDIETDEVVILENAQKRFSDFKSTMTSVISYYTVQYENLNNDEEVKRTKIIDKHSMIEKFLEYELRYCNAKKSIIQNLYECNYHQKSDDVIHQIYEIVSERPRYHMSLYTSFEYSYKLAVNIMETQASIISSLYYFQIMHERQISVQLPSKMPLFYRPFLLKCNMAFRQFNESFPLSPFEVYQFLPFIAKFIRLGKEVALDISEGIDFRDLQFIDYMHFSVLQKMKSTIANFTSKGIFPFEYKHYPFSCDLSDSVFTLNASLYVNDLNAIENLIDLIPEVKRLRFCLTYIRFLHLSWKIQKLIIKSDLLQKVYMSQAAQNGISDTKIFAQSFSYIATQELIDVQDQFANEKLLEFALVDYEAPEFNFSDKKSLAKIISNGDLTKLQRIYQFQKFHCFILEIAGRYNYLYLDNEFLIAHFGLETEDVNAEEEEDIDLFLTQAGDVHDELIDSQEKFDVTDSNMAFVRSFLATKLLFDSQYMVENVKKANKMKDYFFLNIRAQKLLIRSLISAQAKISPMNDEQLYQLYFSEMVDSFSAFSYRLEVANVCRLERQVLLMNSFADSFIIESTNVVLVNEAGRVQNHFVVPSWADALFLVRTAPLPRQAAIFKVVLEHVASLYQILHIIRFEVSLTQKISRTSITLWENEFHLETAVLQKLLNELTRLPSGNEFDVSAKYLESKLFFLMERLELALFQAYEASYVSVSGDDVALGPSALNLHQQMVEPLHYMKGLFNSHRFIPNWMTQFMGESIELTRSEILRQLMIVDQRVDAILAGHQLHSVLESSQAIVASLDFMAIALLHERLKLCYFLLLRDKTNTSIDDPFIYFSRDVFVSGLTEWNEKVVPDASRLMIPKDDSALSYQERPVPEEKVLQAEIDVARSLCDNFILTNQIEEMKKISDLAFEHFSKPIVEIDEEPPTFSSEDRPLLENPPAVDKYFNNHLNTCRYLIVQMLMNGVKEITAGSIIEMEHLEHLLKNLSVVLTKFTDDSINRLPHAWHFVLKPYLDLAYRNMEDNKILDLFNRTMKERFNYHLNAEVALRLIDSIFELNKLNCLIHERKNQVGKEDIEQDELIAAEYDRLLYDLGSHRAYLKRQFKKQRDEIYSLVLKRIEKAGDVKFEKENVNFDSHETHENQGNVNVINLVKDDISSLRVETRKMRIFRCLAGIAAQRYFTKRIKSLEMDRVHERAKLWQSKRDFELLQSQKLEELRRAYRKLADDEIEIENLKQLLENEKQSTIQLVHWKALNSKKEDQIQNELKKFTEVEKVNISSLLSKLNNAKERLDKLNQETEYIEIETERTIRTPMRKAEQVRKKILTTKLARTEVLKTKTMPSMRPQTAFALNTESIIAQYRDENVQLMSRNEHLMAQIEMLENTRDQMPQKTVAYMSEVVPSGRTKTIIDPGRPPKQQKRTPITRPRTTMTPRKSGVLDQLLKTTLH</sequence>
<keyword evidence="4" id="KW-1185">Reference proteome</keyword>
<dbReference type="PANTHER" id="PTHR33331">
    <property type="entry name" value="COILED-COIL DOMAIN-CONTAINING PROTEIN 162"/>
    <property type="match status" value="1"/>
</dbReference>
<accession>A0ABR2L682</accession>
<evidence type="ECO:0000313" key="3">
    <source>
        <dbReference type="EMBL" id="KAK8898841.1"/>
    </source>
</evidence>
<organism evidence="3 4">
    <name type="scientific">Tritrichomonas musculus</name>
    <dbReference type="NCBI Taxonomy" id="1915356"/>
    <lineage>
        <taxon>Eukaryota</taxon>
        <taxon>Metamonada</taxon>
        <taxon>Parabasalia</taxon>
        <taxon>Tritrichomonadida</taxon>
        <taxon>Tritrichomonadidae</taxon>
        <taxon>Tritrichomonas</taxon>
    </lineage>
</organism>
<dbReference type="Proteomes" id="UP001470230">
    <property type="component" value="Unassembled WGS sequence"/>
</dbReference>
<name>A0ABR2L682_9EUKA</name>
<evidence type="ECO:0000313" key="4">
    <source>
        <dbReference type="Proteomes" id="UP001470230"/>
    </source>
</evidence>
<proteinExistence type="predicted"/>
<gene>
    <name evidence="3" type="ORF">M9Y10_001133</name>
</gene>
<feature type="region of interest" description="Disordered" evidence="2">
    <location>
        <begin position="1811"/>
        <end position="1853"/>
    </location>
</feature>